<organism evidence="1">
    <name type="scientific">viral metagenome</name>
    <dbReference type="NCBI Taxonomy" id="1070528"/>
    <lineage>
        <taxon>unclassified sequences</taxon>
        <taxon>metagenomes</taxon>
        <taxon>organismal metagenomes</taxon>
    </lineage>
</organism>
<reference evidence="1" key="1">
    <citation type="journal article" date="2020" name="Nature">
        <title>Giant virus diversity and host interactions through global metagenomics.</title>
        <authorList>
            <person name="Schulz F."/>
            <person name="Roux S."/>
            <person name="Paez-Espino D."/>
            <person name="Jungbluth S."/>
            <person name="Walsh D.A."/>
            <person name="Denef V.J."/>
            <person name="McMahon K.D."/>
            <person name="Konstantinidis K.T."/>
            <person name="Eloe-Fadrosh E.A."/>
            <person name="Kyrpides N.C."/>
            <person name="Woyke T."/>
        </authorList>
    </citation>
    <scope>NUCLEOTIDE SEQUENCE</scope>
    <source>
        <strain evidence="1">GVMAG-M-3300020192-26</strain>
    </source>
</reference>
<protein>
    <submittedName>
        <fullName evidence="1">Uncharacterized protein</fullName>
    </submittedName>
</protein>
<proteinExistence type="predicted"/>
<accession>A0A6C0C9W9</accession>
<name>A0A6C0C9W9_9ZZZZ</name>
<dbReference type="EMBL" id="MN739355">
    <property type="protein sequence ID" value="QHT00459.1"/>
    <property type="molecule type" value="Genomic_DNA"/>
</dbReference>
<dbReference type="AlphaFoldDB" id="A0A6C0C9W9"/>
<evidence type="ECO:0000313" key="1">
    <source>
        <dbReference type="EMBL" id="QHT00459.1"/>
    </source>
</evidence>
<sequence>MHKVKAIVALLKGNNFDTIKELLEISYITKETFVEGLNKFFLQDYRQKYPYFVPSVIDLLNILGDFDTEYDQQLIDFLISSLVIKVVKNDNVQAGYLLKLIELGAIVKNQSSFCYSNMSIDSFVYYVEKNNIIFDAGTVATAAFATIAFGSNMEICDRIFQEWMTYAVDLQSICNVAINTYKFKYFPLVMQKTYDYQNAHIVTIFIMSVNFEYEGILEHITESQYYRELILYSLIKKSQSDTTNEDTRRFFELLENNECAEKIYKKIVAFINLIQKNGINVDFDLVMQWLSELLKYQYHIDILTKIVIKYRNH</sequence>